<gene>
    <name evidence="1" type="ORF">DFR75_112167</name>
</gene>
<protein>
    <submittedName>
        <fullName evidence="1">Uncharacterized protein</fullName>
    </submittedName>
</protein>
<keyword evidence="2" id="KW-1185">Reference proteome</keyword>
<dbReference type="Proteomes" id="UP000295087">
    <property type="component" value="Unassembled WGS sequence"/>
</dbReference>
<dbReference type="AlphaFoldDB" id="A0A4R6NZY2"/>
<sequence>MTTPIQLGELGGWLVYPVAGTRAGEGGDCYEVVYFGDRELDALRYANRHDGFRAVYAQPGQSLLQAVDAMEAAAHD</sequence>
<evidence type="ECO:0000313" key="2">
    <source>
        <dbReference type="Proteomes" id="UP000295087"/>
    </source>
</evidence>
<proteinExistence type="predicted"/>
<dbReference type="EMBL" id="SNXK01000012">
    <property type="protein sequence ID" value="TDP29898.1"/>
    <property type="molecule type" value="Genomic_DNA"/>
</dbReference>
<name>A0A4R6NZY2_NOCIG</name>
<comment type="caution">
    <text evidence="1">The sequence shown here is derived from an EMBL/GenBank/DDBJ whole genome shotgun (WGS) entry which is preliminary data.</text>
</comment>
<evidence type="ECO:0000313" key="1">
    <source>
        <dbReference type="EMBL" id="TDP29898.1"/>
    </source>
</evidence>
<accession>A0A4R6NZY2</accession>
<organism evidence="1 2">
    <name type="scientific">Nocardia ignorata</name>
    <dbReference type="NCBI Taxonomy" id="145285"/>
    <lineage>
        <taxon>Bacteria</taxon>
        <taxon>Bacillati</taxon>
        <taxon>Actinomycetota</taxon>
        <taxon>Actinomycetes</taxon>
        <taxon>Mycobacteriales</taxon>
        <taxon>Nocardiaceae</taxon>
        <taxon>Nocardia</taxon>
    </lineage>
</organism>
<dbReference type="RefSeq" id="WP_067496654.1">
    <property type="nucleotide sequence ID" value="NZ_SNXK01000012.1"/>
</dbReference>
<reference evidence="1 2" key="1">
    <citation type="submission" date="2019-03" db="EMBL/GenBank/DDBJ databases">
        <title>Genomic Encyclopedia of Type Strains, Phase IV (KMG-IV): sequencing the most valuable type-strain genomes for metagenomic binning, comparative biology and taxonomic classification.</title>
        <authorList>
            <person name="Goeker M."/>
        </authorList>
    </citation>
    <scope>NUCLEOTIDE SEQUENCE [LARGE SCALE GENOMIC DNA]</scope>
    <source>
        <strain evidence="1 2">DSM 44496</strain>
    </source>
</reference>